<keyword evidence="3 8" id="KW-0963">Cytoplasm</keyword>
<evidence type="ECO:0000256" key="7">
    <source>
        <dbReference type="ARBA" id="ARBA00022884"/>
    </source>
</evidence>
<evidence type="ECO:0000256" key="2">
    <source>
        <dbReference type="ARBA" id="ARBA00004496"/>
    </source>
</evidence>
<comment type="function">
    <text evidence="8">3'-5' exoribonuclease that releases 5'-nucleoside monophosphates and is involved in maturation of structured RNAs.</text>
</comment>
<dbReference type="EMBL" id="JBELOE010000049">
    <property type="protein sequence ID" value="MER2490356.1"/>
    <property type="molecule type" value="Genomic_DNA"/>
</dbReference>
<dbReference type="HAMAP" id="MF_01895">
    <property type="entry name" value="RNase_R"/>
    <property type="match status" value="1"/>
</dbReference>
<dbReference type="SUPFAM" id="SSF50249">
    <property type="entry name" value="Nucleic acid-binding proteins"/>
    <property type="match status" value="4"/>
</dbReference>
<comment type="similarity">
    <text evidence="8">Belongs to the RNR ribonuclease family. RNase R subfamily.</text>
</comment>
<comment type="caution">
    <text evidence="11">The sequence shown here is derived from an EMBL/GenBank/DDBJ whole genome shotgun (WGS) entry which is preliminary data.</text>
</comment>
<comment type="catalytic activity">
    <reaction evidence="1 8">
        <text>Exonucleolytic cleavage in the 3'- to 5'-direction to yield nucleoside 5'-phosphates.</text>
        <dbReference type="EC" id="3.1.13.1"/>
    </reaction>
</comment>
<dbReference type="InterPro" id="IPR013223">
    <property type="entry name" value="RNase_B_OB_dom"/>
</dbReference>
<evidence type="ECO:0000256" key="4">
    <source>
        <dbReference type="ARBA" id="ARBA00022722"/>
    </source>
</evidence>
<dbReference type="GO" id="GO:0008859">
    <property type="term" value="F:exoribonuclease II activity"/>
    <property type="evidence" value="ECO:0007669"/>
    <property type="project" value="UniProtKB-EC"/>
</dbReference>
<dbReference type="InterPro" id="IPR050180">
    <property type="entry name" value="RNR_Ribonuclease"/>
</dbReference>
<evidence type="ECO:0000313" key="12">
    <source>
        <dbReference type="Proteomes" id="UP001467690"/>
    </source>
</evidence>
<gene>
    <name evidence="8 11" type="primary">rnr</name>
    <name evidence="11" type="ORF">ABS311_00440</name>
</gene>
<dbReference type="PANTHER" id="PTHR23355">
    <property type="entry name" value="RIBONUCLEASE"/>
    <property type="match status" value="1"/>
</dbReference>
<keyword evidence="4 8" id="KW-0540">Nuclease</keyword>
<evidence type="ECO:0000256" key="5">
    <source>
        <dbReference type="ARBA" id="ARBA00022801"/>
    </source>
</evidence>
<dbReference type="RefSeq" id="WP_350400170.1">
    <property type="nucleotide sequence ID" value="NZ_JBELOE010000049.1"/>
</dbReference>
<dbReference type="CDD" id="cd04471">
    <property type="entry name" value="S1_RNase_R"/>
    <property type="match status" value="1"/>
</dbReference>
<evidence type="ECO:0000256" key="9">
    <source>
        <dbReference type="SAM" id="MobiDB-lite"/>
    </source>
</evidence>
<dbReference type="InterPro" id="IPR011129">
    <property type="entry name" value="CSD"/>
</dbReference>
<dbReference type="Proteomes" id="UP001467690">
    <property type="component" value="Unassembled WGS sequence"/>
</dbReference>
<protein>
    <recommendedName>
        <fullName evidence="8">Ribonuclease R</fullName>
        <shortName evidence="8">RNase R</shortName>
        <ecNumber evidence="8">3.1.13.1</ecNumber>
    </recommendedName>
</protein>
<feature type="compositionally biased region" description="Polar residues" evidence="9">
    <location>
        <begin position="738"/>
        <end position="759"/>
    </location>
</feature>
<dbReference type="SMART" id="SM00316">
    <property type="entry name" value="S1"/>
    <property type="match status" value="1"/>
</dbReference>
<feature type="domain" description="S1 motif" evidence="10">
    <location>
        <begin position="638"/>
        <end position="719"/>
    </location>
</feature>
<keyword evidence="7 8" id="KW-0694">RNA-binding</keyword>
<dbReference type="InterPro" id="IPR004476">
    <property type="entry name" value="RNase_II/RNase_R"/>
</dbReference>
<dbReference type="SMART" id="SM00357">
    <property type="entry name" value="CSP"/>
    <property type="match status" value="1"/>
</dbReference>
<evidence type="ECO:0000256" key="3">
    <source>
        <dbReference type="ARBA" id="ARBA00022490"/>
    </source>
</evidence>
<feature type="compositionally biased region" description="Basic residues" evidence="9">
    <location>
        <begin position="772"/>
        <end position="803"/>
    </location>
</feature>
<dbReference type="EC" id="3.1.13.1" evidence="8"/>
<keyword evidence="5 8" id="KW-0378">Hydrolase</keyword>
<evidence type="ECO:0000256" key="1">
    <source>
        <dbReference type="ARBA" id="ARBA00001849"/>
    </source>
</evidence>
<dbReference type="PANTHER" id="PTHR23355:SF9">
    <property type="entry name" value="DIS3-LIKE EXONUCLEASE 2"/>
    <property type="match status" value="1"/>
</dbReference>
<dbReference type="NCBIfam" id="TIGR02063">
    <property type="entry name" value="RNase_R"/>
    <property type="match status" value="1"/>
</dbReference>
<evidence type="ECO:0000259" key="10">
    <source>
        <dbReference type="PROSITE" id="PS50126"/>
    </source>
</evidence>
<proteinExistence type="inferred from homology"/>
<organism evidence="11 12">
    <name type="scientific">Catenovulum sediminis</name>
    <dbReference type="NCBI Taxonomy" id="1740262"/>
    <lineage>
        <taxon>Bacteria</taxon>
        <taxon>Pseudomonadati</taxon>
        <taxon>Pseudomonadota</taxon>
        <taxon>Gammaproteobacteria</taxon>
        <taxon>Alteromonadales</taxon>
        <taxon>Alteromonadaceae</taxon>
        <taxon>Catenovulum</taxon>
    </lineage>
</organism>
<dbReference type="NCBIfam" id="TIGR00358">
    <property type="entry name" value="3_prime_RNase"/>
    <property type="match status" value="1"/>
</dbReference>
<reference evidence="11 12" key="1">
    <citation type="submission" date="2024-06" db="EMBL/GenBank/DDBJ databases">
        <authorList>
            <person name="Chen R.Y."/>
        </authorList>
    </citation>
    <scope>NUCLEOTIDE SEQUENCE [LARGE SCALE GENOMIC DNA]</scope>
    <source>
        <strain evidence="11 12">D2</strain>
    </source>
</reference>
<dbReference type="InterPro" id="IPR040476">
    <property type="entry name" value="CSD2"/>
</dbReference>
<dbReference type="Pfam" id="PF08206">
    <property type="entry name" value="OB_RNB"/>
    <property type="match status" value="1"/>
</dbReference>
<dbReference type="Pfam" id="PF00575">
    <property type="entry name" value="S1"/>
    <property type="match status" value="1"/>
</dbReference>
<evidence type="ECO:0000313" key="11">
    <source>
        <dbReference type="EMBL" id="MER2490356.1"/>
    </source>
</evidence>
<dbReference type="PROSITE" id="PS01175">
    <property type="entry name" value="RIBONUCLEASE_II"/>
    <property type="match status" value="1"/>
</dbReference>
<dbReference type="InterPro" id="IPR012340">
    <property type="entry name" value="NA-bd_OB-fold"/>
</dbReference>
<name>A0ABV1RBQ8_9ALTE</name>
<dbReference type="NCBIfam" id="NF008648">
    <property type="entry name" value="PRK11642.1"/>
    <property type="match status" value="1"/>
</dbReference>
<evidence type="ECO:0000256" key="8">
    <source>
        <dbReference type="HAMAP-Rule" id="MF_01895"/>
    </source>
</evidence>
<keyword evidence="6 8" id="KW-0269">Exonuclease</keyword>
<dbReference type="InterPro" id="IPR003029">
    <property type="entry name" value="S1_domain"/>
</dbReference>
<sequence length="803" mass="90455">MKAQQKTDQNLLFHPLLADKVVEFVKNQSQTVSYLALCQHLNIVGLDAETELQNCLLALESEGQVIRDRDNTYGTAAQLGLFVGSVIGHRDGFGFVHLDKGTKDLFIPHHQMHSVLHGDLVLVKSAGTDSRGRKECRIIRVLKSRKEAIVGRFFVEQGIAYVMPDDSRICQEVIVPPEFKQGARNGQMVVVELHTRPNRKMNATGKIVEVLGEHMAPGMEIEVALRKYEIPHQWPKAVSKAVNAIPDEVPESAKEGRVDLRQLPLVTIDGEDARDFDDAVYCERKKSGGWRLWVAIADVSYYVRPGTGLDEEAQQRGTSVYFPEQVIPMLPEKLSNGLCSLNPQVDRLCMVCEMTISEQGRLSGYKFYQAVMNSHARLTYNKVSQILKGDEVLINRYQKLVPHLTELHAMYQVLKQSRHARGAIEFETAEPKFIFNAQRKIESVELVVRNDAHKIIEECMIQANVAAARFINKHQSQALFRVHDAPDGEKLAQFIGFLGELGINFAFKDEVSPSDLKYLVERIEGRPDQELIQTMLLRSMKQAVYSPENVGHFGLALPAYAHFTSPIRRYPDLILHRAIKGVLLKQGELQRKNGEHVYQPQEMDELGMHTSMAERRADEATRDVANWLKCEFMQDHVGDTFSGVISAVTSFGFFVRLDEIFIEGLVHVSSLASDFYIYDNAKHRLIGEQHRRVFKLGDTVEIRVVSVNLDDKKIDFVLNDKSTDKAAKSSHRHKKQTGSKTAKNSNSGVSHGKKQSPTQALMKAEKAEQPSAKKKKKFSGKKRVAGKTTSKHAKKSSSKRSKN</sequence>
<keyword evidence="12" id="KW-1185">Reference proteome</keyword>
<dbReference type="SMART" id="SM00955">
    <property type="entry name" value="RNB"/>
    <property type="match status" value="1"/>
</dbReference>
<comment type="subcellular location">
    <subcellularLocation>
        <location evidence="2 8">Cytoplasm</location>
    </subcellularLocation>
</comment>
<dbReference type="InterPro" id="IPR011805">
    <property type="entry name" value="RNase_R"/>
</dbReference>
<dbReference type="Pfam" id="PF17876">
    <property type="entry name" value="CSD2"/>
    <property type="match status" value="1"/>
</dbReference>
<dbReference type="InterPro" id="IPR022966">
    <property type="entry name" value="RNase_II/R_CS"/>
</dbReference>
<accession>A0ABV1RBQ8</accession>
<feature type="compositionally biased region" description="Basic residues" evidence="9">
    <location>
        <begin position="728"/>
        <end position="737"/>
    </location>
</feature>
<dbReference type="Gene3D" id="2.40.50.140">
    <property type="entry name" value="Nucleic acid-binding proteins"/>
    <property type="match status" value="2"/>
</dbReference>
<dbReference type="InterPro" id="IPR001900">
    <property type="entry name" value="RNase_II/R"/>
</dbReference>
<dbReference type="PROSITE" id="PS50126">
    <property type="entry name" value="S1"/>
    <property type="match status" value="1"/>
</dbReference>
<dbReference type="Pfam" id="PF00773">
    <property type="entry name" value="RNB"/>
    <property type="match status" value="1"/>
</dbReference>
<feature type="region of interest" description="Disordered" evidence="9">
    <location>
        <begin position="723"/>
        <end position="803"/>
    </location>
</feature>
<evidence type="ECO:0000256" key="6">
    <source>
        <dbReference type="ARBA" id="ARBA00022839"/>
    </source>
</evidence>